<evidence type="ECO:0000256" key="1">
    <source>
        <dbReference type="SAM" id="SignalP"/>
    </source>
</evidence>
<comment type="caution">
    <text evidence="2">The sequence shown here is derived from an EMBL/GenBank/DDBJ whole genome shotgun (WGS) entry which is preliminary data.</text>
</comment>
<keyword evidence="1" id="KW-0732">Signal</keyword>
<dbReference type="EMBL" id="MU155234">
    <property type="protein sequence ID" value="KAF9478433.1"/>
    <property type="molecule type" value="Genomic_DNA"/>
</dbReference>
<evidence type="ECO:0000313" key="3">
    <source>
        <dbReference type="Proteomes" id="UP000807469"/>
    </source>
</evidence>
<name>A0A9P6D094_9AGAR</name>
<reference evidence="2" key="1">
    <citation type="submission" date="2020-11" db="EMBL/GenBank/DDBJ databases">
        <authorList>
            <consortium name="DOE Joint Genome Institute"/>
            <person name="Ahrendt S."/>
            <person name="Riley R."/>
            <person name="Andreopoulos W."/>
            <person name="Labutti K."/>
            <person name="Pangilinan J."/>
            <person name="Ruiz-Duenas F.J."/>
            <person name="Barrasa J.M."/>
            <person name="Sanchez-Garcia M."/>
            <person name="Camarero S."/>
            <person name="Miyauchi S."/>
            <person name="Serrano A."/>
            <person name="Linde D."/>
            <person name="Babiker R."/>
            <person name="Drula E."/>
            <person name="Ayuso-Fernandez I."/>
            <person name="Pacheco R."/>
            <person name="Padilla G."/>
            <person name="Ferreira P."/>
            <person name="Barriuso J."/>
            <person name="Kellner H."/>
            <person name="Castanera R."/>
            <person name="Alfaro M."/>
            <person name="Ramirez L."/>
            <person name="Pisabarro A.G."/>
            <person name="Kuo A."/>
            <person name="Tritt A."/>
            <person name="Lipzen A."/>
            <person name="He G."/>
            <person name="Yan M."/>
            <person name="Ng V."/>
            <person name="Cullen D."/>
            <person name="Martin F."/>
            <person name="Rosso M.-N."/>
            <person name="Henrissat B."/>
            <person name="Hibbett D."/>
            <person name="Martinez A.T."/>
            <person name="Grigoriev I.V."/>
        </authorList>
    </citation>
    <scope>NUCLEOTIDE SEQUENCE</scope>
    <source>
        <strain evidence="2">CIRM-BRFM 674</strain>
    </source>
</reference>
<dbReference type="AlphaFoldDB" id="A0A9P6D094"/>
<evidence type="ECO:0008006" key="4">
    <source>
        <dbReference type="Google" id="ProtNLM"/>
    </source>
</evidence>
<feature type="signal peptide" evidence="1">
    <location>
        <begin position="1"/>
        <end position="18"/>
    </location>
</feature>
<evidence type="ECO:0000313" key="2">
    <source>
        <dbReference type="EMBL" id="KAF9478433.1"/>
    </source>
</evidence>
<organism evidence="2 3">
    <name type="scientific">Pholiota conissans</name>
    <dbReference type="NCBI Taxonomy" id="109636"/>
    <lineage>
        <taxon>Eukaryota</taxon>
        <taxon>Fungi</taxon>
        <taxon>Dikarya</taxon>
        <taxon>Basidiomycota</taxon>
        <taxon>Agaricomycotina</taxon>
        <taxon>Agaricomycetes</taxon>
        <taxon>Agaricomycetidae</taxon>
        <taxon>Agaricales</taxon>
        <taxon>Agaricineae</taxon>
        <taxon>Strophariaceae</taxon>
        <taxon>Pholiota</taxon>
    </lineage>
</organism>
<dbReference type="Proteomes" id="UP000807469">
    <property type="component" value="Unassembled WGS sequence"/>
</dbReference>
<gene>
    <name evidence="2" type="ORF">BDN70DRAFT_879954</name>
</gene>
<protein>
    <recommendedName>
        <fullName evidence="4">Secreted protein</fullName>
    </recommendedName>
</protein>
<keyword evidence="3" id="KW-1185">Reference proteome</keyword>
<sequence length="125" mass="13330">MTLLPALLLISRRCCSSGTDLETSRELVKNGLSVDSPSLARRLLAVSSKGLRHKDVRANSTGNRPGRLFLYLAISVMRAESLDRHPPGRVVTLSPSLSGLDPYCGIAPPSSIGSDRNSLLPAPPI</sequence>
<feature type="chain" id="PRO_5040258683" description="Secreted protein" evidence="1">
    <location>
        <begin position="19"/>
        <end position="125"/>
    </location>
</feature>
<proteinExistence type="predicted"/>
<accession>A0A9P6D094</accession>